<gene>
    <name evidence="6" type="ORF">KZZ10_10020</name>
</gene>
<dbReference type="InterPro" id="IPR011701">
    <property type="entry name" value="MFS"/>
</dbReference>
<keyword evidence="7" id="KW-1185">Reference proteome</keyword>
<comment type="caution">
    <text evidence="6">The sequence shown here is derived from an EMBL/GenBank/DDBJ whole genome shotgun (WGS) entry which is preliminary data.</text>
</comment>
<feature type="transmembrane region" description="Helical" evidence="4">
    <location>
        <begin position="171"/>
        <end position="191"/>
    </location>
</feature>
<accession>A0A953N9F9</accession>
<dbReference type="AlphaFoldDB" id="A0A953N9F9"/>
<feature type="transmembrane region" description="Helical" evidence="4">
    <location>
        <begin position="80"/>
        <end position="96"/>
    </location>
</feature>
<protein>
    <submittedName>
        <fullName evidence="6">MFS transporter</fullName>
    </submittedName>
</protein>
<dbReference type="InterPro" id="IPR020846">
    <property type="entry name" value="MFS_dom"/>
</dbReference>
<organism evidence="6 7">
    <name type="scientific">Zwartia hollandica</name>
    <dbReference type="NCBI Taxonomy" id="324606"/>
    <lineage>
        <taxon>Bacteria</taxon>
        <taxon>Pseudomonadati</taxon>
        <taxon>Pseudomonadota</taxon>
        <taxon>Betaproteobacteria</taxon>
        <taxon>Burkholderiales</taxon>
        <taxon>Alcaligenaceae</taxon>
        <taxon>Zwartia</taxon>
    </lineage>
</organism>
<feature type="transmembrane region" description="Helical" evidence="4">
    <location>
        <begin position="102"/>
        <end position="128"/>
    </location>
</feature>
<feature type="transmembrane region" description="Helical" evidence="4">
    <location>
        <begin position="359"/>
        <end position="382"/>
    </location>
</feature>
<keyword evidence="2 4" id="KW-1133">Transmembrane helix</keyword>
<evidence type="ECO:0000256" key="2">
    <source>
        <dbReference type="ARBA" id="ARBA00022989"/>
    </source>
</evidence>
<dbReference type="SUPFAM" id="SSF103473">
    <property type="entry name" value="MFS general substrate transporter"/>
    <property type="match status" value="1"/>
</dbReference>
<dbReference type="Gene3D" id="1.20.1250.20">
    <property type="entry name" value="MFS general substrate transporter like domains"/>
    <property type="match status" value="1"/>
</dbReference>
<feature type="transmembrane region" description="Helical" evidence="4">
    <location>
        <begin position="54"/>
        <end position="73"/>
    </location>
</feature>
<dbReference type="PANTHER" id="PTHR11360">
    <property type="entry name" value="MONOCARBOXYLATE TRANSPORTER"/>
    <property type="match status" value="1"/>
</dbReference>
<feature type="domain" description="Major facilitator superfamily (MFS) profile" evidence="5">
    <location>
        <begin position="12"/>
        <end position="413"/>
    </location>
</feature>
<keyword evidence="3 4" id="KW-0472">Membrane</keyword>
<feature type="transmembrane region" description="Helical" evidence="4">
    <location>
        <begin position="233"/>
        <end position="255"/>
    </location>
</feature>
<dbReference type="GO" id="GO:0022857">
    <property type="term" value="F:transmembrane transporter activity"/>
    <property type="evidence" value="ECO:0007669"/>
    <property type="project" value="InterPro"/>
</dbReference>
<dbReference type="Pfam" id="PF07690">
    <property type="entry name" value="MFS_1"/>
    <property type="match status" value="1"/>
</dbReference>
<dbReference type="InterPro" id="IPR050327">
    <property type="entry name" value="Proton-linked_MCT"/>
</dbReference>
<evidence type="ECO:0000313" key="6">
    <source>
        <dbReference type="EMBL" id="MBZ1350980.1"/>
    </source>
</evidence>
<evidence type="ECO:0000313" key="7">
    <source>
        <dbReference type="Proteomes" id="UP000739565"/>
    </source>
</evidence>
<dbReference type="EMBL" id="JAHXRI010000007">
    <property type="protein sequence ID" value="MBZ1350980.1"/>
    <property type="molecule type" value="Genomic_DNA"/>
</dbReference>
<dbReference type="Proteomes" id="UP000739565">
    <property type="component" value="Unassembled WGS sequence"/>
</dbReference>
<dbReference type="PANTHER" id="PTHR11360:SF284">
    <property type="entry name" value="EG:103B4.3 PROTEIN-RELATED"/>
    <property type="match status" value="1"/>
</dbReference>
<dbReference type="CDD" id="cd17355">
    <property type="entry name" value="MFS_YcxA_like"/>
    <property type="match status" value="1"/>
</dbReference>
<evidence type="ECO:0000256" key="1">
    <source>
        <dbReference type="ARBA" id="ARBA00022692"/>
    </source>
</evidence>
<dbReference type="PROSITE" id="PS50850">
    <property type="entry name" value="MFS"/>
    <property type="match status" value="1"/>
</dbReference>
<feature type="transmembrane region" description="Helical" evidence="4">
    <location>
        <begin position="325"/>
        <end position="347"/>
    </location>
</feature>
<evidence type="ECO:0000256" key="4">
    <source>
        <dbReference type="SAM" id="Phobius"/>
    </source>
</evidence>
<sequence length="421" mass="45119">MIHQRPSDARMAVIVLLICFLFNMLGRGVGDAYVTFLLPLEKEFGWTRSELTSVYSIYNIANGLSAPFIGMLFDRRGPRFVYLLGILSLGVGYFLAGNLSQLWQFHLCVGLAGGIGVSALGMVPSASLIGRWFPHNTSTAIGIAYAGFGAGTLAIVPFAQYLNEVIGWRNAYFTLGGILIALLPLVLALPWSIIQAGRPVQAETITKRLDTSPAAAITISGSPLLGAMKTTGFWALAQAFFFTSVVVYTVTVQIIPYLVSVGFSALEAASSFGLAGILSVLGVSSAGRLADRLGARWTATLTFTCTSIGLCALLGLMYFPSQWLLMTFVVFFGIAQGARGPIVSGLCTKLFPRHGLATIYGAIYACMSLGAAAGAMISGLIYDFSGGYKASIIFSMMNVILAVSPFWYSKQLRQFERQSKE</sequence>
<reference evidence="6" key="1">
    <citation type="submission" date="2021-07" db="EMBL/GenBank/DDBJ databases">
        <title>New genus and species of the family Alcaligenaceae.</title>
        <authorList>
            <person name="Hahn M.W."/>
        </authorList>
    </citation>
    <scope>NUCLEOTIDE SEQUENCE</scope>
    <source>
        <strain evidence="6">LF4-65</strain>
    </source>
</reference>
<feature type="transmembrane region" description="Helical" evidence="4">
    <location>
        <begin position="140"/>
        <end position="159"/>
    </location>
</feature>
<name>A0A953N9F9_9BURK</name>
<evidence type="ECO:0000256" key="3">
    <source>
        <dbReference type="ARBA" id="ARBA00023136"/>
    </source>
</evidence>
<feature type="transmembrane region" description="Helical" evidence="4">
    <location>
        <begin position="295"/>
        <end position="319"/>
    </location>
</feature>
<keyword evidence="1 4" id="KW-0812">Transmembrane</keyword>
<evidence type="ECO:0000259" key="5">
    <source>
        <dbReference type="PROSITE" id="PS50850"/>
    </source>
</evidence>
<proteinExistence type="predicted"/>
<feature type="transmembrane region" description="Helical" evidence="4">
    <location>
        <begin position="261"/>
        <end position="283"/>
    </location>
</feature>
<feature type="transmembrane region" description="Helical" evidence="4">
    <location>
        <begin position="388"/>
        <end position="408"/>
    </location>
</feature>
<dbReference type="RefSeq" id="WP_259661382.1">
    <property type="nucleotide sequence ID" value="NZ_JAHXRI010000007.1"/>
</dbReference>
<dbReference type="InterPro" id="IPR036259">
    <property type="entry name" value="MFS_trans_sf"/>
</dbReference>